<keyword evidence="4" id="KW-0808">Transferase</keyword>
<dbReference type="AlphaFoldDB" id="A0A0C2FNY3"/>
<dbReference type="PANTHER" id="PTHR48043:SF143">
    <property type="entry name" value="UDP-GLUCURONOSYLTRANSFERASE"/>
    <property type="match status" value="1"/>
</dbReference>
<feature type="transmembrane region" description="Helical" evidence="7">
    <location>
        <begin position="78"/>
        <end position="101"/>
    </location>
</feature>
<keyword evidence="7" id="KW-0472">Membrane</keyword>
<keyword evidence="5" id="KW-0732">Signal</keyword>
<dbReference type="GO" id="GO:0015020">
    <property type="term" value="F:glucuronosyltransferase activity"/>
    <property type="evidence" value="ECO:0007669"/>
    <property type="project" value="UniProtKB-EC"/>
</dbReference>
<dbReference type="EC" id="2.4.1.17" evidence="2"/>
<dbReference type="SUPFAM" id="SSF53756">
    <property type="entry name" value="UDP-Glycosyltransferase/glycogen phosphorylase"/>
    <property type="match status" value="1"/>
</dbReference>
<gene>
    <name evidence="8" type="ORF">ANCDUO_21533</name>
</gene>
<comment type="catalytic activity">
    <reaction evidence="6">
        <text>glucuronate acceptor + UDP-alpha-D-glucuronate = acceptor beta-D-glucuronoside + UDP + H(+)</text>
        <dbReference type="Rhea" id="RHEA:21032"/>
        <dbReference type="ChEBI" id="CHEBI:15378"/>
        <dbReference type="ChEBI" id="CHEBI:58052"/>
        <dbReference type="ChEBI" id="CHEBI:58223"/>
        <dbReference type="ChEBI" id="CHEBI:132367"/>
        <dbReference type="ChEBI" id="CHEBI:132368"/>
        <dbReference type="EC" id="2.4.1.17"/>
    </reaction>
</comment>
<evidence type="ECO:0000256" key="6">
    <source>
        <dbReference type="ARBA" id="ARBA00047475"/>
    </source>
</evidence>
<evidence type="ECO:0000256" key="7">
    <source>
        <dbReference type="SAM" id="Phobius"/>
    </source>
</evidence>
<organism evidence="8 9">
    <name type="scientific">Ancylostoma duodenale</name>
    <dbReference type="NCBI Taxonomy" id="51022"/>
    <lineage>
        <taxon>Eukaryota</taxon>
        <taxon>Metazoa</taxon>
        <taxon>Ecdysozoa</taxon>
        <taxon>Nematoda</taxon>
        <taxon>Chromadorea</taxon>
        <taxon>Rhabditida</taxon>
        <taxon>Rhabditina</taxon>
        <taxon>Rhabditomorpha</taxon>
        <taxon>Strongyloidea</taxon>
        <taxon>Ancylostomatidae</taxon>
        <taxon>Ancylostomatinae</taxon>
        <taxon>Ancylostoma</taxon>
    </lineage>
</organism>
<name>A0A0C2FNY3_9BILA</name>
<dbReference type="Pfam" id="PF00201">
    <property type="entry name" value="UDPGT"/>
    <property type="match status" value="1"/>
</dbReference>
<dbReference type="EMBL" id="KN759972">
    <property type="protein sequence ID" value="KIH48399.1"/>
    <property type="molecule type" value="Genomic_DNA"/>
</dbReference>
<keyword evidence="9" id="KW-1185">Reference proteome</keyword>
<dbReference type="InterPro" id="IPR002213">
    <property type="entry name" value="UDP_glucos_trans"/>
</dbReference>
<comment type="similarity">
    <text evidence="1">Belongs to the UDP-glycosyltransferase family.</text>
</comment>
<evidence type="ECO:0000313" key="8">
    <source>
        <dbReference type="EMBL" id="KIH48399.1"/>
    </source>
</evidence>
<dbReference type="Proteomes" id="UP000054047">
    <property type="component" value="Unassembled WGS sequence"/>
</dbReference>
<dbReference type="OrthoDB" id="5835829at2759"/>
<protein>
    <recommendedName>
        <fullName evidence="2">glucuronosyltransferase</fullName>
        <ecNumber evidence="2">2.4.1.17</ecNumber>
    </recommendedName>
</protein>
<dbReference type="InterPro" id="IPR050271">
    <property type="entry name" value="UDP-glycosyltransferase"/>
</dbReference>
<keyword evidence="3" id="KW-0328">Glycosyltransferase</keyword>
<keyword evidence="7" id="KW-1133">Transmembrane helix</keyword>
<keyword evidence="7" id="KW-0812">Transmembrane</keyword>
<evidence type="ECO:0000256" key="1">
    <source>
        <dbReference type="ARBA" id="ARBA00009995"/>
    </source>
</evidence>
<evidence type="ECO:0000256" key="4">
    <source>
        <dbReference type="ARBA" id="ARBA00022679"/>
    </source>
</evidence>
<evidence type="ECO:0000256" key="3">
    <source>
        <dbReference type="ARBA" id="ARBA00022676"/>
    </source>
</evidence>
<dbReference type="PANTHER" id="PTHR48043">
    <property type="entry name" value="EG:EG0003.4 PROTEIN-RELATED"/>
    <property type="match status" value="1"/>
</dbReference>
<reference evidence="8 9" key="1">
    <citation type="submission" date="2013-12" db="EMBL/GenBank/DDBJ databases">
        <title>Draft genome of the parsitic nematode Ancylostoma duodenale.</title>
        <authorList>
            <person name="Mitreva M."/>
        </authorList>
    </citation>
    <scope>NUCLEOTIDE SEQUENCE [LARGE SCALE GENOMIC DNA]</scope>
    <source>
        <strain evidence="8 9">Zhejiang</strain>
    </source>
</reference>
<accession>A0A0C2FNY3</accession>
<evidence type="ECO:0000256" key="2">
    <source>
        <dbReference type="ARBA" id="ARBA00012544"/>
    </source>
</evidence>
<evidence type="ECO:0000313" key="9">
    <source>
        <dbReference type="Proteomes" id="UP000054047"/>
    </source>
</evidence>
<sequence>MKEDFNSETFEAALRQVLSDNSFAVRAKRLASLMVTKPFPLKERLLSTVEFSIRHGKIDDLDVYGRNLNVLQYYSIDVVAFLFTFILLAIISFVQLCRFCLRLVLARKLKKE</sequence>
<proteinExistence type="inferred from homology"/>
<evidence type="ECO:0000256" key="5">
    <source>
        <dbReference type="ARBA" id="ARBA00022729"/>
    </source>
</evidence>